<evidence type="ECO:0000256" key="6">
    <source>
        <dbReference type="ARBA" id="ARBA00023136"/>
    </source>
</evidence>
<keyword evidence="6 8" id="KW-0472">Membrane</keyword>
<evidence type="ECO:0000256" key="4">
    <source>
        <dbReference type="ARBA" id="ARBA00022692"/>
    </source>
</evidence>
<evidence type="ECO:0000256" key="5">
    <source>
        <dbReference type="ARBA" id="ARBA00022989"/>
    </source>
</evidence>
<dbReference type="Pfam" id="PF02472">
    <property type="entry name" value="ExbD"/>
    <property type="match status" value="1"/>
</dbReference>
<sequence length="167" mass="18694">MKMSVRAKRMQRNHKRMSQVSRLSLVSLMDIFTILVFFLMMNASDVQVLQTDKRLTLPKSVADTAARETLLLSINQQDIILQGRKLATVQQVMDDGQEIVPALLQELQYQASRQTVQTDAEVPVKAITVMADQSIPYALLKKIMQTCAQAGYVDVALAVEQQQQGEG</sequence>
<keyword evidence="3" id="KW-1003">Cell membrane</keyword>
<evidence type="ECO:0000313" key="10">
    <source>
        <dbReference type="Proteomes" id="UP001596364"/>
    </source>
</evidence>
<reference evidence="10" key="1">
    <citation type="journal article" date="2019" name="Int. J. Syst. Evol. Microbiol.">
        <title>The Global Catalogue of Microorganisms (GCM) 10K type strain sequencing project: providing services to taxonomists for standard genome sequencing and annotation.</title>
        <authorList>
            <consortium name="The Broad Institute Genomics Platform"/>
            <consortium name="The Broad Institute Genome Sequencing Center for Infectious Disease"/>
            <person name="Wu L."/>
            <person name="Ma J."/>
        </authorList>
    </citation>
    <scope>NUCLEOTIDE SEQUENCE [LARGE SCALE GENOMIC DNA]</scope>
    <source>
        <strain evidence="10">CGMCC 1.16031</strain>
    </source>
</reference>
<protein>
    <submittedName>
        <fullName evidence="9">ExbD/TolR family protein</fullName>
    </submittedName>
</protein>
<comment type="similarity">
    <text evidence="2 7">Belongs to the ExbD/TolR family.</text>
</comment>
<keyword evidence="7" id="KW-0813">Transport</keyword>
<proteinExistence type="inferred from homology"/>
<dbReference type="Proteomes" id="UP001596364">
    <property type="component" value="Unassembled WGS sequence"/>
</dbReference>
<dbReference type="InterPro" id="IPR003400">
    <property type="entry name" value="ExbD"/>
</dbReference>
<feature type="transmembrane region" description="Helical" evidence="8">
    <location>
        <begin position="20"/>
        <end position="41"/>
    </location>
</feature>
<evidence type="ECO:0000313" key="9">
    <source>
        <dbReference type="EMBL" id="MFC6439750.1"/>
    </source>
</evidence>
<evidence type="ECO:0000256" key="1">
    <source>
        <dbReference type="ARBA" id="ARBA00004162"/>
    </source>
</evidence>
<dbReference type="RefSeq" id="WP_131256641.1">
    <property type="nucleotide sequence ID" value="NZ_JBHSUS010000001.1"/>
</dbReference>
<evidence type="ECO:0000256" key="7">
    <source>
        <dbReference type="RuleBase" id="RU003879"/>
    </source>
</evidence>
<comment type="subcellular location">
    <subcellularLocation>
        <location evidence="1">Cell membrane</location>
        <topology evidence="1">Single-pass membrane protein</topology>
    </subcellularLocation>
    <subcellularLocation>
        <location evidence="7">Cell membrane</location>
        <topology evidence="7">Single-pass type II membrane protein</topology>
    </subcellularLocation>
</comment>
<evidence type="ECO:0000256" key="8">
    <source>
        <dbReference type="SAM" id="Phobius"/>
    </source>
</evidence>
<name>A0ABW1XKG7_9ALTE</name>
<gene>
    <name evidence="9" type="ORF">ACFP85_06270</name>
</gene>
<comment type="caution">
    <text evidence="9">The sequence shown here is derived from an EMBL/GenBank/DDBJ whole genome shotgun (WGS) entry which is preliminary data.</text>
</comment>
<evidence type="ECO:0000256" key="3">
    <source>
        <dbReference type="ARBA" id="ARBA00022475"/>
    </source>
</evidence>
<dbReference type="EMBL" id="JBHSUS010000001">
    <property type="protein sequence ID" value="MFC6439750.1"/>
    <property type="molecule type" value="Genomic_DNA"/>
</dbReference>
<keyword evidence="7" id="KW-0653">Protein transport</keyword>
<keyword evidence="4 7" id="KW-0812">Transmembrane</keyword>
<evidence type="ECO:0000256" key="2">
    <source>
        <dbReference type="ARBA" id="ARBA00005811"/>
    </source>
</evidence>
<keyword evidence="10" id="KW-1185">Reference proteome</keyword>
<accession>A0ABW1XKG7</accession>
<keyword evidence="5 8" id="KW-1133">Transmembrane helix</keyword>
<organism evidence="9 10">
    <name type="scientific">Pseudobowmanella zhangzhouensis</name>
    <dbReference type="NCBI Taxonomy" id="1537679"/>
    <lineage>
        <taxon>Bacteria</taxon>
        <taxon>Pseudomonadati</taxon>
        <taxon>Pseudomonadota</taxon>
        <taxon>Gammaproteobacteria</taxon>
        <taxon>Alteromonadales</taxon>
        <taxon>Alteromonadaceae</taxon>
    </lineage>
</organism>